<dbReference type="EMBL" id="LWBP01000195">
    <property type="protein sequence ID" value="OQP57326.1"/>
    <property type="molecule type" value="Genomic_DNA"/>
</dbReference>
<comment type="caution">
    <text evidence="5">The sequence shown here is derived from an EMBL/GenBank/DDBJ whole genome shotgun (WGS) entry which is preliminary data.</text>
</comment>
<dbReference type="InterPro" id="IPR008977">
    <property type="entry name" value="PHM/PNGase_F_dom_sf"/>
</dbReference>
<dbReference type="Pfam" id="PF18962">
    <property type="entry name" value="Por_Secre_tail"/>
    <property type="match status" value="1"/>
</dbReference>
<sequence>MRYFERAFVLIFVLGFIFSAKSLASPGDTTWVQAQNDVQLDWYNDFDASVTFPSGSLSYRKIIMIFTLGKYQCPAGTQYCGDWDYTVQNFLMTPTDTFELSRLITPYANASYPRTPWGWKQRYYFDVTDFYPVLKNAATIRLSYHNYSGGFTGNIKFAFIEGTPPRNVTGIKRLWHGALPFGNAADPIENYLPATNVTAPANTQQAEMNFTVTGHGSDNTGCSEFCSKYYQVYANSSLKETKTVWKDNCGSNNLYPQSGTWVYNRAGWCPGELVTTNVHKLGATTAGSNLNVDVNFQPYTGNGGASYIVESALFFYGGYNQALDASVENIIAPNDYEGYFRANPICGNPVVVIKNTGATTISSVSLQYGVVGQTLQTYTASGMSLVSGKDTAITLPDLSALATLKTGTVNRFVVIIDKLNGNADGYALNNNMESSFVAAPEWPGEFAMIIKSNNYASQTKWRIENLGGTVLKQRSPTSALTVYTDSVALPDGCYRLVVTDASCDGLYWWANSSAGRGYLYARKRDGGIIPFTNGLPAYPATLAPDFGCGFTQYFRVSNTLAADQLLLSGEAKDTANLLVWETNKEVNTDRFIVKYSINDTTWSAIAEIKANGNTTSRISYSTKHKPSVHSAFHYYRLKLYYADGSWKYSNKVTLSPVANSEYAVDVRPNPFDEEIKVRITSPHPQTANISVVDVQGRLLFRMNNNLNTGLNVITVGGHRFAAGIYTIIISSAEGQKVSRKIVKL</sequence>
<protein>
    <recommendedName>
        <fullName evidence="7">Peptide-N-glycosidase F N-terminal domain-containing protein</fullName>
    </recommendedName>
</protein>
<dbReference type="PANTHER" id="PTHR39319">
    <property type="entry name" value="SI:DKEY-256H2.1"/>
    <property type="match status" value="1"/>
</dbReference>
<gene>
    <name evidence="5" type="ORF">A4R26_24850</name>
</gene>
<evidence type="ECO:0000259" key="3">
    <source>
        <dbReference type="Pfam" id="PF09113"/>
    </source>
</evidence>
<dbReference type="Proteomes" id="UP000192276">
    <property type="component" value="Unassembled WGS sequence"/>
</dbReference>
<reference evidence="6" key="1">
    <citation type="submission" date="2016-04" db="EMBL/GenBank/DDBJ databases">
        <authorList>
            <person name="Chen L."/>
            <person name="Zhuang W."/>
            <person name="Wang G."/>
        </authorList>
    </citation>
    <scope>NUCLEOTIDE SEQUENCE [LARGE SCALE GENOMIC DNA]</scope>
    <source>
        <strain evidence="6">208</strain>
    </source>
</reference>
<feature type="chain" id="PRO_5012031611" description="Peptide-N-glycosidase F N-terminal domain-containing protein" evidence="2">
    <location>
        <begin position="25"/>
        <end position="744"/>
    </location>
</feature>
<evidence type="ECO:0000256" key="2">
    <source>
        <dbReference type="SAM" id="SignalP"/>
    </source>
</evidence>
<feature type="domain" description="Peptide-N-glycosidase F C-terminal" evidence="3">
    <location>
        <begin position="195"/>
        <end position="289"/>
    </location>
</feature>
<accession>A0A1V9FGI8</accession>
<evidence type="ECO:0008006" key="7">
    <source>
        <dbReference type="Google" id="ProtNLM"/>
    </source>
</evidence>
<dbReference type="RefSeq" id="WP_081167786.1">
    <property type="nucleotide sequence ID" value="NZ_LWBP01000195.1"/>
</dbReference>
<evidence type="ECO:0000313" key="6">
    <source>
        <dbReference type="Proteomes" id="UP000192276"/>
    </source>
</evidence>
<evidence type="ECO:0000313" key="5">
    <source>
        <dbReference type="EMBL" id="OQP57326.1"/>
    </source>
</evidence>
<organism evidence="5 6">
    <name type="scientific">Niastella populi</name>
    <dbReference type="NCBI Taxonomy" id="550983"/>
    <lineage>
        <taxon>Bacteria</taxon>
        <taxon>Pseudomonadati</taxon>
        <taxon>Bacteroidota</taxon>
        <taxon>Chitinophagia</taxon>
        <taxon>Chitinophagales</taxon>
        <taxon>Chitinophagaceae</taxon>
        <taxon>Niastella</taxon>
    </lineage>
</organism>
<dbReference type="Gene3D" id="2.60.120.230">
    <property type="match status" value="2"/>
</dbReference>
<dbReference type="SUPFAM" id="SSF49742">
    <property type="entry name" value="PHM/PNGase F"/>
    <property type="match status" value="1"/>
</dbReference>
<dbReference type="AlphaFoldDB" id="A0A1V9FGI8"/>
<keyword evidence="2" id="KW-0732">Signal</keyword>
<dbReference type="Pfam" id="PF09113">
    <property type="entry name" value="N-glycanase_C"/>
    <property type="match status" value="1"/>
</dbReference>
<proteinExistence type="predicted"/>
<feature type="signal peptide" evidence="2">
    <location>
        <begin position="1"/>
        <end position="24"/>
    </location>
</feature>
<evidence type="ECO:0000259" key="4">
    <source>
        <dbReference type="Pfam" id="PF18962"/>
    </source>
</evidence>
<dbReference type="OrthoDB" id="6281169at2"/>
<dbReference type="InterPro" id="IPR053251">
    <property type="entry name" value="N-glycanase"/>
</dbReference>
<feature type="domain" description="Secretion system C-terminal sorting" evidence="4">
    <location>
        <begin position="668"/>
        <end position="742"/>
    </location>
</feature>
<dbReference type="InterPro" id="IPR014784">
    <property type="entry name" value="Cu2_ascorb_mOase-like_C"/>
</dbReference>
<dbReference type="PANTHER" id="PTHR39319:SF1">
    <property type="entry name" value="SI:DKEY-256H2.1"/>
    <property type="match status" value="1"/>
</dbReference>
<dbReference type="InterPro" id="IPR015197">
    <property type="entry name" value="PngaseF_C"/>
</dbReference>
<dbReference type="NCBIfam" id="TIGR04183">
    <property type="entry name" value="Por_Secre_tail"/>
    <property type="match status" value="1"/>
</dbReference>
<dbReference type="STRING" id="550983.A4R26_24850"/>
<keyword evidence="6" id="KW-1185">Reference proteome</keyword>
<dbReference type="GO" id="GO:0016715">
    <property type="term" value="F:oxidoreductase activity, acting on paired donors, with incorporation or reduction of molecular oxygen, reduced ascorbate as one donor, and incorporation of one atom of oxygen"/>
    <property type="evidence" value="ECO:0007669"/>
    <property type="project" value="InterPro"/>
</dbReference>
<evidence type="ECO:0000256" key="1">
    <source>
        <dbReference type="ARBA" id="ARBA00023157"/>
    </source>
</evidence>
<name>A0A1V9FGI8_9BACT</name>
<dbReference type="InterPro" id="IPR026444">
    <property type="entry name" value="Secre_tail"/>
</dbReference>
<keyword evidence="1" id="KW-1015">Disulfide bond</keyword>